<evidence type="ECO:0000313" key="1">
    <source>
        <dbReference type="EMBL" id="PIN15673.1"/>
    </source>
</evidence>
<organism evidence="1 2">
    <name type="scientific">Handroanthus impetiginosus</name>
    <dbReference type="NCBI Taxonomy" id="429701"/>
    <lineage>
        <taxon>Eukaryota</taxon>
        <taxon>Viridiplantae</taxon>
        <taxon>Streptophyta</taxon>
        <taxon>Embryophyta</taxon>
        <taxon>Tracheophyta</taxon>
        <taxon>Spermatophyta</taxon>
        <taxon>Magnoliopsida</taxon>
        <taxon>eudicotyledons</taxon>
        <taxon>Gunneridae</taxon>
        <taxon>Pentapetalae</taxon>
        <taxon>asterids</taxon>
        <taxon>lamiids</taxon>
        <taxon>Lamiales</taxon>
        <taxon>Bignoniaceae</taxon>
        <taxon>Crescentiina</taxon>
        <taxon>Tabebuia alliance</taxon>
        <taxon>Handroanthus</taxon>
    </lineage>
</organism>
<gene>
    <name evidence="1" type="ORF">CDL12_11683</name>
</gene>
<dbReference type="Proteomes" id="UP000231279">
    <property type="component" value="Unassembled WGS sequence"/>
</dbReference>
<sequence length="75" mass="8458">MDAEMQRTSLGSKNALIELAKEELEILEFQHPNKFHSLKQELKALISDFENQKLLLNSPSAATQGDNFSLFFSSS</sequence>
<reference evidence="2" key="1">
    <citation type="journal article" date="2018" name="Gigascience">
        <title>Genome assembly of the Pink Ipe (Handroanthus impetiginosus, Bignoniaceae), a highly valued, ecologically keystone Neotropical timber forest tree.</title>
        <authorList>
            <person name="Silva-Junior O.B."/>
            <person name="Grattapaglia D."/>
            <person name="Novaes E."/>
            <person name="Collevatti R.G."/>
        </authorList>
    </citation>
    <scope>NUCLEOTIDE SEQUENCE [LARGE SCALE GENOMIC DNA]</scope>
    <source>
        <strain evidence="2">cv. UFG-1</strain>
    </source>
</reference>
<dbReference type="EMBL" id="NKXS01002027">
    <property type="protein sequence ID" value="PIN15673.1"/>
    <property type="molecule type" value="Genomic_DNA"/>
</dbReference>
<proteinExistence type="predicted"/>
<accession>A0A2G9HDY4</accession>
<dbReference type="OrthoDB" id="1708398at2759"/>
<keyword evidence="2" id="KW-1185">Reference proteome</keyword>
<evidence type="ECO:0000313" key="2">
    <source>
        <dbReference type="Proteomes" id="UP000231279"/>
    </source>
</evidence>
<dbReference type="AlphaFoldDB" id="A0A2G9HDY4"/>
<comment type="caution">
    <text evidence="1">The sequence shown here is derived from an EMBL/GenBank/DDBJ whole genome shotgun (WGS) entry which is preliminary data.</text>
</comment>
<name>A0A2G9HDY4_9LAMI</name>
<protein>
    <submittedName>
        <fullName evidence="1">Uncharacterized protein</fullName>
    </submittedName>
</protein>